<reference evidence="2" key="1">
    <citation type="submission" date="2018-05" db="EMBL/GenBank/DDBJ databases">
        <title>Draft genome of Mucuna pruriens seed.</title>
        <authorList>
            <person name="Nnadi N.E."/>
            <person name="Vos R."/>
            <person name="Hasami M.H."/>
            <person name="Devisetty U.K."/>
            <person name="Aguiy J.C."/>
        </authorList>
    </citation>
    <scope>NUCLEOTIDE SEQUENCE [LARGE SCALE GENOMIC DNA]</scope>
    <source>
        <strain evidence="2">JCA_2017</strain>
    </source>
</reference>
<evidence type="ECO:0000313" key="2">
    <source>
        <dbReference type="EMBL" id="RDX90423.1"/>
    </source>
</evidence>
<evidence type="ECO:0000313" key="3">
    <source>
        <dbReference type="Proteomes" id="UP000257109"/>
    </source>
</evidence>
<dbReference type="InterPro" id="IPR005162">
    <property type="entry name" value="Retrotrans_gag_dom"/>
</dbReference>
<dbReference type="OrthoDB" id="686606at2759"/>
<comment type="caution">
    <text evidence="2">The sequence shown here is derived from an EMBL/GenBank/DDBJ whole genome shotgun (WGS) entry which is preliminary data.</text>
</comment>
<protein>
    <recommendedName>
        <fullName evidence="1">Retrotransposon gag domain-containing protein</fullName>
    </recommendedName>
</protein>
<proteinExistence type="predicted"/>
<sequence>MLGPGVGLPTDFKTPEFNKYKGSYCPRVHLAMYCRKMVTYIYDDKILIHYFYGSLTGAALSWYVSLECGCIKTWRDLAEAFLKQYKYNEDIAPDRSQLQNMLKKEYKGFKKWRKLAVQVQPLITEREMVTMFIDTLPSPYDKVVGNVASNFADLMVVGERIELGIRCGKFAQASSNAGFAKKPASKKKKGETNVVLVEPIFPQGKMNAPSYLT</sequence>
<feature type="non-terminal residue" evidence="2">
    <location>
        <position position="1"/>
    </location>
</feature>
<dbReference type="Proteomes" id="UP000257109">
    <property type="component" value="Unassembled WGS sequence"/>
</dbReference>
<dbReference type="EMBL" id="QJKJ01005404">
    <property type="protein sequence ID" value="RDX90423.1"/>
    <property type="molecule type" value="Genomic_DNA"/>
</dbReference>
<dbReference type="PANTHER" id="PTHR33223">
    <property type="entry name" value="CCHC-TYPE DOMAIN-CONTAINING PROTEIN"/>
    <property type="match status" value="1"/>
</dbReference>
<evidence type="ECO:0000259" key="1">
    <source>
        <dbReference type="Pfam" id="PF03732"/>
    </source>
</evidence>
<feature type="domain" description="Retrotransposon gag" evidence="1">
    <location>
        <begin position="51"/>
        <end position="136"/>
    </location>
</feature>
<dbReference type="AlphaFoldDB" id="A0A371GJB5"/>
<dbReference type="PANTHER" id="PTHR33223:SF8">
    <property type="entry name" value="OS04G0172440 PROTEIN"/>
    <property type="match status" value="1"/>
</dbReference>
<gene>
    <name evidence="2" type="ORF">CR513_27707</name>
</gene>
<organism evidence="2 3">
    <name type="scientific">Mucuna pruriens</name>
    <name type="common">Velvet bean</name>
    <name type="synonym">Dolichos pruriens</name>
    <dbReference type="NCBI Taxonomy" id="157652"/>
    <lineage>
        <taxon>Eukaryota</taxon>
        <taxon>Viridiplantae</taxon>
        <taxon>Streptophyta</taxon>
        <taxon>Embryophyta</taxon>
        <taxon>Tracheophyta</taxon>
        <taxon>Spermatophyta</taxon>
        <taxon>Magnoliopsida</taxon>
        <taxon>eudicotyledons</taxon>
        <taxon>Gunneridae</taxon>
        <taxon>Pentapetalae</taxon>
        <taxon>rosids</taxon>
        <taxon>fabids</taxon>
        <taxon>Fabales</taxon>
        <taxon>Fabaceae</taxon>
        <taxon>Papilionoideae</taxon>
        <taxon>50 kb inversion clade</taxon>
        <taxon>NPAAA clade</taxon>
        <taxon>indigoferoid/millettioid clade</taxon>
        <taxon>Phaseoleae</taxon>
        <taxon>Mucuna</taxon>
    </lineage>
</organism>
<accession>A0A371GJB5</accession>
<dbReference type="Pfam" id="PF03732">
    <property type="entry name" value="Retrotrans_gag"/>
    <property type="match status" value="1"/>
</dbReference>
<keyword evidence="3" id="KW-1185">Reference proteome</keyword>
<name>A0A371GJB5_MUCPR</name>